<dbReference type="SUPFAM" id="SSF56672">
    <property type="entry name" value="DNA/RNA polymerases"/>
    <property type="match status" value="1"/>
</dbReference>
<dbReference type="Pfam" id="PF00078">
    <property type="entry name" value="RVT_1"/>
    <property type="match status" value="1"/>
</dbReference>
<evidence type="ECO:0008006" key="4">
    <source>
        <dbReference type="Google" id="ProtNLM"/>
    </source>
</evidence>
<dbReference type="GO" id="GO:0004523">
    <property type="term" value="F:RNA-DNA hybrid ribonuclease activity"/>
    <property type="evidence" value="ECO:0007669"/>
    <property type="project" value="InterPro"/>
</dbReference>
<accession>A0A2N9F0X5</accession>
<sequence length="936" mass="106911">MDSSFLYAIDKCLQVIATYIIDNVGKAGSQALFWKLRVDLEVVFANQYVVAALIYSDPPENPWLLIVAHGPPYLAKKRKFWELMEEIIYGFSGHWCLLGDLNSISTKAEKKGGRSLGEGSSRSFRAFVDNVAAIDLGFSGPRFTWTNRRVGRANIRERLDRGICNVDWQRLFPCVGVKHLTTPNSDHNAILLDTHIEFEKGVKPWADLAYGQGEISFTGIKQFLEFLLPKFEHLKNLELDPTRKNLELEAALNLELNEWLERDELKWRQKSCELWLKEGDKNFKFFHLSTVIHKRRNFIAEIQPEDGQWLHTRTDIENYFASKFQNVYQSTQPDIPFQLEGLINPCVTEAENESLSRIPKANEIKDVVWNMHPLKAPGPDGFSGVFFKKYWSIVGDQVVATVESVFRDGWLLRNVNHTYITLIPKKQGACNFNHFRPISLCNFYYKIISKIIVNRMCPLLSKIIDPSQAAFVLDRWIAENMVLAQEVVHSFKNMKRRKGFVGFKLDFHKANDCLEWEFITTVLEALGFDHRFINIIHQCISTVHYTLLLNGIKSTSFVPSRGKTRRSPLSLPLHLVQDLAFVKEKTEARIRGWKGKCLSWMGRATLIKSVAQATPIYGMSIYKFPKGFCENLDGMVRRFWWNPRSDGNKFFTPLAWSKLCKPLSEGGLGFRSFESFNEAMIAKLAWWVLLGHDSFCVKVLRAKYKVDSKWLLARPVKAASFTWRGLESVRHILAKGACMLVGLCDWPVESDCHLFWECPLAQALCFRSEWSIRTNAIQLSDSAKPIETPIDPPVELGISNKAKFILTGAIILDQLWKIRNGKVHENRVPKIDVALREVLIRSKEHENSKSPPSFSPQVNVQAVWIHPIPDYIKFNTNAVVGLSSSSIAIVARNWRGEVVLARSERVNTTIPLQAEAEALLWAGHIAAELGVEEVIF</sequence>
<dbReference type="InterPro" id="IPR000477">
    <property type="entry name" value="RT_dom"/>
</dbReference>
<evidence type="ECO:0000313" key="3">
    <source>
        <dbReference type="EMBL" id="SPC80745.1"/>
    </source>
</evidence>
<dbReference type="AlphaFoldDB" id="A0A2N9F0X5"/>
<evidence type="ECO:0000259" key="2">
    <source>
        <dbReference type="Pfam" id="PF13456"/>
    </source>
</evidence>
<dbReference type="Gene3D" id="3.60.10.10">
    <property type="entry name" value="Endonuclease/exonuclease/phosphatase"/>
    <property type="match status" value="1"/>
</dbReference>
<protein>
    <recommendedName>
        <fullName evidence="4">Reverse transcriptase domain-containing protein</fullName>
    </recommendedName>
</protein>
<dbReference type="GO" id="GO:0003676">
    <property type="term" value="F:nucleic acid binding"/>
    <property type="evidence" value="ECO:0007669"/>
    <property type="project" value="InterPro"/>
</dbReference>
<gene>
    <name evidence="3" type="ORF">FSB_LOCUS8627</name>
</gene>
<feature type="domain" description="RNase H type-1" evidence="2">
    <location>
        <begin position="880"/>
        <end position="936"/>
    </location>
</feature>
<dbReference type="PANTHER" id="PTHR33116:SF86">
    <property type="entry name" value="REVERSE TRANSCRIPTASE DOMAIN-CONTAINING PROTEIN"/>
    <property type="match status" value="1"/>
</dbReference>
<proteinExistence type="predicted"/>
<reference evidence="3" key="1">
    <citation type="submission" date="2018-02" db="EMBL/GenBank/DDBJ databases">
        <authorList>
            <person name="Cohen D.B."/>
            <person name="Kent A.D."/>
        </authorList>
    </citation>
    <scope>NUCLEOTIDE SEQUENCE</scope>
</reference>
<dbReference type="SUPFAM" id="SSF56219">
    <property type="entry name" value="DNase I-like"/>
    <property type="match status" value="1"/>
</dbReference>
<dbReference type="EMBL" id="OIVN01000469">
    <property type="protein sequence ID" value="SPC80745.1"/>
    <property type="molecule type" value="Genomic_DNA"/>
</dbReference>
<evidence type="ECO:0000259" key="1">
    <source>
        <dbReference type="Pfam" id="PF00078"/>
    </source>
</evidence>
<dbReference type="InterPro" id="IPR002156">
    <property type="entry name" value="RNaseH_domain"/>
</dbReference>
<dbReference type="InterPro" id="IPR043502">
    <property type="entry name" value="DNA/RNA_pol_sf"/>
</dbReference>
<dbReference type="PANTHER" id="PTHR33116">
    <property type="entry name" value="REVERSE TRANSCRIPTASE ZINC-BINDING DOMAIN-CONTAINING PROTEIN-RELATED-RELATED"/>
    <property type="match status" value="1"/>
</dbReference>
<name>A0A2N9F0X5_FAGSY</name>
<feature type="domain" description="Reverse transcriptase" evidence="1">
    <location>
        <begin position="423"/>
        <end position="546"/>
    </location>
</feature>
<dbReference type="Pfam" id="PF13456">
    <property type="entry name" value="RVT_3"/>
    <property type="match status" value="1"/>
</dbReference>
<dbReference type="InterPro" id="IPR036691">
    <property type="entry name" value="Endo/exonu/phosph_ase_sf"/>
</dbReference>
<organism evidence="3">
    <name type="scientific">Fagus sylvatica</name>
    <name type="common">Beechnut</name>
    <dbReference type="NCBI Taxonomy" id="28930"/>
    <lineage>
        <taxon>Eukaryota</taxon>
        <taxon>Viridiplantae</taxon>
        <taxon>Streptophyta</taxon>
        <taxon>Embryophyta</taxon>
        <taxon>Tracheophyta</taxon>
        <taxon>Spermatophyta</taxon>
        <taxon>Magnoliopsida</taxon>
        <taxon>eudicotyledons</taxon>
        <taxon>Gunneridae</taxon>
        <taxon>Pentapetalae</taxon>
        <taxon>rosids</taxon>
        <taxon>fabids</taxon>
        <taxon>Fagales</taxon>
        <taxon>Fagaceae</taxon>
        <taxon>Fagus</taxon>
    </lineage>
</organism>